<reference evidence="2" key="1">
    <citation type="submission" date="2023-03" db="EMBL/GenBank/DDBJ databases">
        <title>Massive genome expansion in bonnet fungi (Mycena s.s.) driven by repeated elements and novel gene families across ecological guilds.</title>
        <authorList>
            <consortium name="Lawrence Berkeley National Laboratory"/>
            <person name="Harder C.B."/>
            <person name="Miyauchi S."/>
            <person name="Viragh M."/>
            <person name="Kuo A."/>
            <person name="Thoen E."/>
            <person name="Andreopoulos B."/>
            <person name="Lu D."/>
            <person name="Skrede I."/>
            <person name="Drula E."/>
            <person name="Henrissat B."/>
            <person name="Morin E."/>
            <person name="Kohler A."/>
            <person name="Barry K."/>
            <person name="LaButti K."/>
            <person name="Morin E."/>
            <person name="Salamov A."/>
            <person name="Lipzen A."/>
            <person name="Mereny Z."/>
            <person name="Hegedus B."/>
            <person name="Baldrian P."/>
            <person name="Stursova M."/>
            <person name="Weitz H."/>
            <person name="Taylor A."/>
            <person name="Grigoriev I.V."/>
            <person name="Nagy L.G."/>
            <person name="Martin F."/>
            <person name="Kauserud H."/>
        </authorList>
    </citation>
    <scope>NUCLEOTIDE SEQUENCE</scope>
    <source>
        <strain evidence="2">9144</strain>
    </source>
</reference>
<gene>
    <name evidence="2" type="ORF">GGX14DRAFT_391970</name>
</gene>
<dbReference type="Proteomes" id="UP001219525">
    <property type="component" value="Unassembled WGS sequence"/>
</dbReference>
<feature type="compositionally biased region" description="Polar residues" evidence="1">
    <location>
        <begin position="78"/>
        <end position="89"/>
    </location>
</feature>
<feature type="region of interest" description="Disordered" evidence="1">
    <location>
        <begin position="1"/>
        <end position="21"/>
    </location>
</feature>
<accession>A0AAD6VPC0</accession>
<proteinExistence type="predicted"/>
<evidence type="ECO:0000313" key="3">
    <source>
        <dbReference type="Proteomes" id="UP001219525"/>
    </source>
</evidence>
<dbReference type="EMBL" id="JARJCW010000017">
    <property type="protein sequence ID" value="KAJ7215536.1"/>
    <property type="molecule type" value="Genomic_DNA"/>
</dbReference>
<sequence>MAADRNHTTGEQPFDSPSAFGYLPFGKDRSFTSLALPGEHRTPRRRSIANNVVLRIDEVREWSAGDAGGLVAVEQKTGTRMRTGQTQMQAEARKPASSRARRREDGWEARRRPGGSAQRLRLLACERTGVTRSRWRRRLRVYDRSQHLATHGKGCTDGPGVNQGGAVEDPAVGDGLGWAGERRHGNRNRRRCQGAASNGTEVRMMASSIVDLVPARHAPPHFFDATHFPYNSHPVLDQQLSSDSCLESDSRSTGIQRQPWCIVALN</sequence>
<evidence type="ECO:0000313" key="2">
    <source>
        <dbReference type="EMBL" id="KAJ7215536.1"/>
    </source>
</evidence>
<protein>
    <submittedName>
        <fullName evidence="2">Uncharacterized protein</fullName>
    </submittedName>
</protein>
<comment type="caution">
    <text evidence="2">The sequence shown here is derived from an EMBL/GenBank/DDBJ whole genome shotgun (WGS) entry which is preliminary data.</text>
</comment>
<keyword evidence="3" id="KW-1185">Reference proteome</keyword>
<feature type="region of interest" description="Disordered" evidence="1">
    <location>
        <begin position="78"/>
        <end position="113"/>
    </location>
</feature>
<name>A0AAD6VPC0_9AGAR</name>
<organism evidence="2 3">
    <name type="scientific">Mycena pura</name>
    <dbReference type="NCBI Taxonomy" id="153505"/>
    <lineage>
        <taxon>Eukaryota</taxon>
        <taxon>Fungi</taxon>
        <taxon>Dikarya</taxon>
        <taxon>Basidiomycota</taxon>
        <taxon>Agaricomycotina</taxon>
        <taxon>Agaricomycetes</taxon>
        <taxon>Agaricomycetidae</taxon>
        <taxon>Agaricales</taxon>
        <taxon>Marasmiineae</taxon>
        <taxon>Mycenaceae</taxon>
        <taxon>Mycena</taxon>
    </lineage>
</organism>
<evidence type="ECO:0000256" key="1">
    <source>
        <dbReference type="SAM" id="MobiDB-lite"/>
    </source>
</evidence>
<feature type="compositionally biased region" description="Basic and acidic residues" evidence="1">
    <location>
        <begin position="102"/>
        <end position="111"/>
    </location>
</feature>
<dbReference type="AlphaFoldDB" id="A0AAD6VPC0"/>